<gene>
    <name evidence="2" type="ORF">I6N96_09105</name>
</gene>
<dbReference type="Pfam" id="PF06114">
    <property type="entry name" value="Peptidase_M78"/>
    <property type="match status" value="1"/>
</dbReference>
<feature type="domain" description="IrrE N-terminal-like" evidence="1">
    <location>
        <begin position="36"/>
        <end position="125"/>
    </location>
</feature>
<reference evidence="2 3" key="1">
    <citation type="submission" date="2020-12" db="EMBL/GenBank/DDBJ databases">
        <title>Vagococcus allomyrinae sp. nov. and Enterococcus lavae sp. nov., isolated from the larvae of Allomyrina dichotoma.</title>
        <authorList>
            <person name="Lee S.D."/>
        </authorList>
    </citation>
    <scope>NUCLEOTIDE SEQUENCE [LARGE SCALE GENOMIC DNA]</scope>
    <source>
        <strain evidence="2 3">BWM-S5</strain>
    </source>
</reference>
<evidence type="ECO:0000313" key="2">
    <source>
        <dbReference type="EMBL" id="MBP1046441.1"/>
    </source>
</evidence>
<comment type="caution">
    <text evidence="2">The sequence shown here is derived from an EMBL/GenBank/DDBJ whole genome shotgun (WGS) entry which is preliminary data.</text>
</comment>
<accession>A0ABS4CII9</accession>
<dbReference type="InterPro" id="IPR010359">
    <property type="entry name" value="IrrE_HExxH"/>
</dbReference>
<dbReference type="RefSeq" id="WP_209557262.1">
    <property type="nucleotide sequence ID" value="NZ_JAEDXU010000004.1"/>
</dbReference>
<keyword evidence="3" id="KW-1185">Reference proteome</keyword>
<dbReference type="Proteomes" id="UP000673375">
    <property type="component" value="Unassembled WGS sequence"/>
</dbReference>
<evidence type="ECO:0000313" key="3">
    <source>
        <dbReference type="Proteomes" id="UP000673375"/>
    </source>
</evidence>
<dbReference type="EMBL" id="JAEDXU010000004">
    <property type="protein sequence ID" value="MBP1046441.1"/>
    <property type="molecule type" value="Genomic_DNA"/>
</dbReference>
<sequence>MKADSYEDLLREITKEVEVYEDDLISTIGDTGYYRDNTIYIERTLSESDKRERLYEEYGHHRTTIGIILDQSKTMNRQQERSARTFGQELALSLDDIINCYRNGIEYYWECAEYLDFSEEFVYEAVKALKNKLGEIIYYKNYIIRFVTETLLNIETKIG</sequence>
<protein>
    <submittedName>
        <fullName evidence="2">ImmA/IrrE family metallo-endopeptidase</fullName>
    </submittedName>
</protein>
<evidence type="ECO:0000259" key="1">
    <source>
        <dbReference type="Pfam" id="PF06114"/>
    </source>
</evidence>
<proteinExistence type="predicted"/>
<organism evidence="2 3">
    <name type="scientific">Enterococcus larvae</name>
    <dbReference type="NCBI Taxonomy" id="2794352"/>
    <lineage>
        <taxon>Bacteria</taxon>
        <taxon>Bacillati</taxon>
        <taxon>Bacillota</taxon>
        <taxon>Bacilli</taxon>
        <taxon>Lactobacillales</taxon>
        <taxon>Enterococcaceae</taxon>
        <taxon>Enterococcus</taxon>
    </lineage>
</organism>
<name>A0ABS4CII9_9ENTE</name>